<proteinExistence type="predicted"/>
<dbReference type="AlphaFoldDB" id="A0A9Q3D1L2"/>
<sequence length="101" mass="11333">MVSHYRLKPINDNEGSPNLDYRKAIGVLNYLVSCSRPDLAYFTSALSQFLEKPSEDHVIAFKKILQYLQGTKSKRLVLGGDKPVEYVQGSSDSDWGNNHDG</sequence>
<protein>
    <recommendedName>
        <fullName evidence="3">Reverse transcriptase Ty1/copia-type domain-containing protein</fullName>
    </recommendedName>
</protein>
<dbReference type="EMBL" id="AVOT02012923">
    <property type="protein sequence ID" value="MBW0495119.1"/>
    <property type="molecule type" value="Genomic_DNA"/>
</dbReference>
<dbReference type="PANTHER" id="PTHR11439:SF467">
    <property type="entry name" value="INTEGRASE CATALYTIC DOMAIN-CONTAINING PROTEIN"/>
    <property type="match status" value="1"/>
</dbReference>
<reference evidence="1" key="1">
    <citation type="submission" date="2021-03" db="EMBL/GenBank/DDBJ databases">
        <title>Draft genome sequence of rust myrtle Austropuccinia psidii MF-1, a brazilian biotype.</title>
        <authorList>
            <person name="Quecine M.C."/>
            <person name="Pachon D.M.R."/>
            <person name="Bonatelli M.L."/>
            <person name="Correr F.H."/>
            <person name="Franceschini L.M."/>
            <person name="Leite T.F."/>
            <person name="Margarido G.R.A."/>
            <person name="Almeida C.A."/>
            <person name="Ferrarezi J.A."/>
            <person name="Labate C.A."/>
        </authorList>
    </citation>
    <scope>NUCLEOTIDE SEQUENCE</scope>
    <source>
        <strain evidence="1">MF-1</strain>
    </source>
</reference>
<dbReference type="PANTHER" id="PTHR11439">
    <property type="entry name" value="GAG-POL-RELATED RETROTRANSPOSON"/>
    <property type="match status" value="1"/>
</dbReference>
<keyword evidence="2" id="KW-1185">Reference proteome</keyword>
<dbReference type="Proteomes" id="UP000765509">
    <property type="component" value="Unassembled WGS sequence"/>
</dbReference>
<comment type="caution">
    <text evidence="1">The sequence shown here is derived from an EMBL/GenBank/DDBJ whole genome shotgun (WGS) entry which is preliminary data.</text>
</comment>
<dbReference type="OrthoDB" id="3344688at2759"/>
<evidence type="ECO:0000313" key="1">
    <source>
        <dbReference type="EMBL" id="MBW0495119.1"/>
    </source>
</evidence>
<evidence type="ECO:0008006" key="3">
    <source>
        <dbReference type="Google" id="ProtNLM"/>
    </source>
</evidence>
<evidence type="ECO:0000313" key="2">
    <source>
        <dbReference type="Proteomes" id="UP000765509"/>
    </source>
</evidence>
<gene>
    <name evidence="1" type="ORF">O181_034834</name>
</gene>
<name>A0A9Q3D1L2_9BASI</name>
<accession>A0A9Q3D1L2</accession>
<organism evidence="1 2">
    <name type="scientific">Austropuccinia psidii MF-1</name>
    <dbReference type="NCBI Taxonomy" id="1389203"/>
    <lineage>
        <taxon>Eukaryota</taxon>
        <taxon>Fungi</taxon>
        <taxon>Dikarya</taxon>
        <taxon>Basidiomycota</taxon>
        <taxon>Pucciniomycotina</taxon>
        <taxon>Pucciniomycetes</taxon>
        <taxon>Pucciniales</taxon>
        <taxon>Sphaerophragmiaceae</taxon>
        <taxon>Austropuccinia</taxon>
    </lineage>
</organism>